<keyword evidence="1" id="KW-0547">Nucleotide-binding</keyword>
<keyword evidence="1" id="KW-0227">DNA damage</keyword>
<keyword evidence="1 3" id="KW-0347">Helicase</keyword>
<gene>
    <name evidence="3" type="ORF">Tco_1090261</name>
</gene>
<reference evidence="3" key="1">
    <citation type="journal article" date="2022" name="Int. J. Mol. Sci.">
        <title>Draft Genome of Tanacetum Coccineum: Genomic Comparison of Closely Related Tanacetum-Family Plants.</title>
        <authorList>
            <person name="Yamashiro T."/>
            <person name="Shiraishi A."/>
            <person name="Nakayama K."/>
            <person name="Satake H."/>
        </authorList>
    </citation>
    <scope>NUCLEOTIDE SEQUENCE</scope>
</reference>
<keyword evidence="1" id="KW-0378">Hydrolase</keyword>
<dbReference type="EC" id="5.6.2.3" evidence="1"/>
<evidence type="ECO:0000313" key="4">
    <source>
        <dbReference type="Proteomes" id="UP001151760"/>
    </source>
</evidence>
<sequence>MYAMTSFGAKIDESINAGRGEAPRFLQLYIYDTNNEVENRMRHFDGIHNSDLDPQMVKGLIHFLDTYNELGKKNYNACLLQISAPFSLAAVRFDFQVWQTISTIRRWLYDAISQGEHDGYEVGGRVILPMSFTGGPRFSDGCVPGIFEQKIQSCRLLLQGRMLYTVEFQKQGLPHCHTLLWVDSESKIKSAEDVDQYISAELPDPRVDPDGSNRDEAAPSRAMVEKFRRYVEGHFICAHEAYWRIFKAACEALGLLGDDREWETTLEEACVSSTSEQLICVFSHILLHCDVADPSKVWTKYLEQMSQDIPKKVSEKVKHSSGKPSLAVFVRKERLYWQLHLQSTQLGKLLADNDLIICDEAPMNDRHCFEALDRSLRDIVNSSSSLFRGKSVLLGGDFRQTLPG</sequence>
<comment type="catalytic activity">
    <reaction evidence="1">
        <text>ATP + H2O = ADP + phosphate + H(+)</text>
        <dbReference type="Rhea" id="RHEA:13065"/>
        <dbReference type="ChEBI" id="CHEBI:15377"/>
        <dbReference type="ChEBI" id="CHEBI:15378"/>
        <dbReference type="ChEBI" id="CHEBI:30616"/>
        <dbReference type="ChEBI" id="CHEBI:43474"/>
        <dbReference type="ChEBI" id="CHEBI:456216"/>
        <dbReference type="EC" id="5.6.2.3"/>
    </reaction>
</comment>
<organism evidence="3 4">
    <name type="scientific">Tanacetum coccineum</name>
    <dbReference type="NCBI Taxonomy" id="301880"/>
    <lineage>
        <taxon>Eukaryota</taxon>
        <taxon>Viridiplantae</taxon>
        <taxon>Streptophyta</taxon>
        <taxon>Embryophyta</taxon>
        <taxon>Tracheophyta</taxon>
        <taxon>Spermatophyta</taxon>
        <taxon>Magnoliopsida</taxon>
        <taxon>eudicotyledons</taxon>
        <taxon>Gunneridae</taxon>
        <taxon>Pentapetalae</taxon>
        <taxon>asterids</taxon>
        <taxon>campanulids</taxon>
        <taxon>Asterales</taxon>
        <taxon>Asteraceae</taxon>
        <taxon>Asteroideae</taxon>
        <taxon>Anthemideae</taxon>
        <taxon>Anthemidinae</taxon>
        <taxon>Tanacetum</taxon>
    </lineage>
</organism>
<dbReference type="PANTHER" id="PTHR10492:SF96">
    <property type="entry name" value="ATP-DEPENDENT DNA HELICASE"/>
    <property type="match status" value="1"/>
</dbReference>
<evidence type="ECO:0000259" key="2">
    <source>
        <dbReference type="Pfam" id="PF05970"/>
    </source>
</evidence>
<accession>A0ABQ5I3P7</accession>
<keyword evidence="1" id="KW-0234">DNA repair</keyword>
<comment type="caution">
    <text evidence="3">The sequence shown here is derived from an EMBL/GenBank/DDBJ whole genome shotgun (WGS) entry which is preliminary data.</text>
</comment>
<dbReference type="Pfam" id="PF05970">
    <property type="entry name" value="PIF1"/>
    <property type="match status" value="1"/>
</dbReference>
<dbReference type="Proteomes" id="UP001151760">
    <property type="component" value="Unassembled WGS sequence"/>
</dbReference>
<dbReference type="Gene3D" id="3.40.50.300">
    <property type="entry name" value="P-loop containing nucleotide triphosphate hydrolases"/>
    <property type="match status" value="1"/>
</dbReference>
<keyword evidence="1" id="KW-0067">ATP-binding</keyword>
<dbReference type="InterPro" id="IPR027417">
    <property type="entry name" value="P-loop_NTPase"/>
</dbReference>
<comment type="cofactor">
    <cofactor evidence="1">
        <name>Mg(2+)</name>
        <dbReference type="ChEBI" id="CHEBI:18420"/>
    </cofactor>
</comment>
<evidence type="ECO:0000256" key="1">
    <source>
        <dbReference type="RuleBase" id="RU363044"/>
    </source>
</evidence>
<keyword evidence="4" id="KW-1185">Reference proteome</keyword>
<dbReference type="PANTHER" id="PTHR10492">
    <property type="match status" value="1"/>
</dbReference>
<reference evidence="3" key="2">
    <citation type="submission" date="2022-01" db="EMBL/GenBank/DDBJ databases">
        <authorList>
            <person name="Yamashiro T."/>
            <person name="Shiraishi A."/>
            <person name="Satake H."/>
            <person name="Nakayama K."/>
        </authorList>
    </citation>
    <scope>NUCLEOTIDE SEQUENCE</scope>
</reference>
<comment type="similarity">
    <text evidence="1">Belongs to the helicase family.</text>
</comment>
<dbReference type="EMBL" id="BQNB010020324">
    <property type="protein sequence ID" value="GJT94743.1"/>
    <property type="molecule type" value="Genomic_DNA"/>
</dbReference>
<dbReference type="InterPro" id="IPR010285">
    <property type="entry name" value="DNA_helicase_pif1-like_DEAD"/>
</dbReference>
<dbReference type="GO" id="GO:0004386">
    <property type="term" value="F:helicase activity"/>
    <property type="evidence" value="ECO:0007669"/>
    <property type="project" value="UniProtKB-KW"/>
</dbReference>
<protein>
    <recommendedName>
        <fullName evidence="1">ATP-dependent DNA helicase</fullName>
        <ecNumber evidence="1">5.6.2.3</ecNumber>
    </recommendedName>
</protein>
<keyword evidence="1" id="KW-0233">DNA recombination</keyword>
<name>A0ABQ5I3P7_9ASTR</name>
<evidence type="ECO:0000313" key="3">
    <source>
        <dbReference type="EMBL" id="GJT94743.1"/>
    </source>
</evidence>
<feature type="domain" description="DNA helicase Pif1-like DEAD-box helicase" evidence="2">
    <location>
        <begin position="342"/>
        <end position="403"/>
    </location>
</feature>
<proteinExistence type="inferred from homology"/>